<dbReference type="Proteomes" id="UP000220106">
    <property type="component" value="Unassembled WGS sequence"/>
</dbReference>
<evidence type="ECO:0000313" key="10">
    <source>
        <dbReference type="Proteomes" id="UP000220106"/>
    </source>
</evidence>
<comment type="similarity">
    <text evidence="1">Belongs to the FlgM family.</text>
</comment>
<dbReference type="GO" id="GO:0045892">
    <property type="term" value="P:negative regulation of DNA-templated transcription"/>
    <property type="evidence" value="ECO:0007669"/>
    <property type="project" value="InterPro"/>
</dbReference>
<evidence type="ECO:0000256" key="3">
    <source>
        <dbReference type="ARBA" id="ARBA00022491"/>
    </source>
</evidence>
<evidence type="ECO:0000313" key="9">
    <source>
        <dbReference type="EMBL" id="PEJ30235.1"/>
    </source>
</evidence>
<evidence type="ECO:0000256" key="6">
    <source>
        <dbReference type="ARBA" id="ARBA00023163"/>
    </source>
</evidence>
<dbReference type="InterPro" id="IPR007412">
    <property type="entry name" value="FlgM"/>
</dbReference>
<evidence type="ECO:0000256" key="2">
    <source>
        <dbReference type="ARBA" id="ARBA00017823"/>
    </source>
</evidence>
<evidence type="ECO:0000256" key="4">
    <source>
        <dbReference type="ARBA" id="ARBA00022795"/>
    </source>
</evidence>
<protein>
    <recommendedName>
        <fullName evidence="2">Negative regulator of flagellin synthesis</fullName>
    </recommendedName>
</protein>
<dbReference type="InterPro" id="IPR035890">
    <property type="entry name" value="Anti-sigma-28_factor_FlgM_sf"/>
</dbReference>
<keyword evidence="9" id="KW-0966">Cell projection</keyword>
<keyword evidence="9" id="KW-0282">Flagellum</keyword>
<dbReference type="Proteomes" id="UP000260457">
    <property type="component" value="Chromosome"/>
</dbReference>
<accession>A0AAX0S0H1</accession>
<keyword evidence="9" id="KW-0969">Cilium</keyword>
<dbReference type="EMBL" id="NUEQ01000034">
    <property type="protein sequence ID" value="PEJ30235.1"/>
    <property type="molecule type" value="Genomic_DNA"/>
</dbReference>
<keyword evidence="6" id="KW-0804">Transcription</keyword>
<dbReference type="Pfam" id="PF04316">
    <property type="entry name" value="FlgM"/>
    <property type="match status" value="1"/>
</dbReference>
<evidence type="ECO:0000313" key="8">
    <source>
        <dbReference type="EMBL" id="AXN38763.1"/>
    </source>
</evidence>
<keyword evidence="11" id="KW-1185">Reference proteome</keyword>
<reference evidence="8 11" key="2">
    <citation type="submission" date="2018-07" db="EMBL/GenBank/DDBJ databases">
        <title>The molecular basis for the intramolecular migration of carboxyl group in the catabolism of para-hydroxybenzoate via gentisate.</title>
        <authorList>
            <person name="Zhao H."/>
            <person name="Xu Y."/>
            <person name="Lin S."/>
            <person name="Spain J.C."/>
            <person name="Zhou N.-Y."/>
        </authorList>
    </citation>
    <scope>NUCLEOTIDE SEQUENCE [LARGE SCALE GENOMIC DNA]</scope>
    <source>
        <strain evidence="8 11">PHB-7a</strain>
    </source>
</reference>
<gene>
    <name evidence="9" type="primary">flgM</name>
    <name evidence="9" type="ORF">CN689_20900</name>
    <name evidence="8" type="ORF">DTO10_10270</name>
</gene>
<keyword evidence="5" id="KW-0805">Transcription regulation</keyword>
<reference evidence="9 10" key="1">
    <citation type="submission" date="2017-09" db="EMBL/GenBank/DDBJ databases">
        <title>Large-scale bioinformatics analysis of Bacillus genomes uncovers conserved roles of natural products in bacterial physiology.</title>
        <authorList>
            <consortium name="Agbiome Team Llc"/>
            <person name="Bleich R.M."/>
            <person name="Kirk G.J."/>
            <person name="Santa Maria K.C."/>
            <person name="Allen S.E."/>
            <person name="Farag S."/>
            <person name="Shank E.A."/>
            <person name="Bowers A."/>
        </authorList>
    </citation>
    <scope>NUCLEOTIDE SEQUENCE [LARGE SCALE GENOMIC DNA]</scope>
    <source>
        <strain evidence="9 10">AFS003229</strain>
    </source>
</reference>
<sequence>MKINNVGMTGINPYNLQANKAGNVKESKVNASDKVEISSAAKEMQQLSPIPAARQAKVDELKIQVENGNYKLNSQATAKGLIDFYRK</sequence>
<dbReference type="Gene3D" id="6.10.140.30">
    <property type="entry name" value="Anti-sigma-28 factor FlgM"/>
    <property type="match status" value="1"/>
</dbReference>
<evidence type="ECO:0000256" key="5">
    <source>
        <dbReference type="ARBA" id="ARBA00023015"/>
    </source>
</evidence>
<dbReference type="GO" id="GO:0044781">
    <property type="term" value="P:bacterial-type flagellum organization"/>
    <property type="evidence" value="ECO:0007669"/>
    <property type="project" value="UniProtKB-KW"/>
</dbReference>
<dbReference type="RefSeq" id="WP_098177202.1">
    <property type="nucleotide sequence ID" value="NZ_CP030926.1"/>
</dbReference>
<name>A0AAX0S0H1_9BACI</name>
<keyword evidence="4" id="KW-1005">Bacterial flagellum biogenesis</keyword>
<organism evidence="9 10">
    <name type="scientific">Peribacillus butanolivorans</name>
    <dbReference type="NCBI Taxonomy" id="421767"/>
    <lineage>
        <taxon>Bacteria</taxon>
        <taxon>Bacillati</taxon>
        <taxon>Bacillota</taxon>
        <taxon>Bacilli</taxon>
        <taxon>Bacillales</taxon>
        <taxon>Bacillaceae</taxon>
        <taxon>Peribacillus</taxon>
    </lineage>
</organism>
<dbReference type="EMBL" id="CP030926">
    <property type="protein sequence ID" value="AXN38763.1"/>
    <property type="molecule type" value="Genomic_DNA"/>
</dbReference>
<dbReference type="InterPro" id="IPR031316">
    <property type="entry name" value="FlgM_C"/>
</dbReference>
<dbReference type="NCBIfam" id="TIGR03824">
    <property type="entry name" value="FlgM_jcvi"/>
    <property type="match status" value="1"/>
</dbReference>
<dbReference type="KEGG" id="pbut:DTO10_10270"/>
<evidence type="ECO:0000313" key="11">
    <source>
        <dbReference type="Proteomes" id="UP000260457"/>
    </source>
</evidence>
<dbReference type="AlphaFoldDB" id="A0AAX0S0H1"/>
<evidence type="ECO:0000259" key="7">
    <source>
        <dbReference type="Pfam" id="PF04316"/>
    </source>
</evidence>
<dbReference type="SUPFAM" id="SSF101498">
    <property type="entry name" value="Anti-sigma factor FlgM"/>
    <property type="match status" value="1"/>
</dbReference>
<evidence type="ECO:0000256" key="1">
    <source>
        <dbReference type="ARBA" id="ARBA00005322"/>
    </source>
</evidence>
<feature type="domain" description="Anti-sigma-28 factor FlgM C-terminal" evidence="7">
    <location>
        <begin position="33"/>
        <end position="83"/>
    </location>
</feature>
<proteinExistence type="inferred from homology"/>
<keyword evidence="3" id="KW-0678">Repressor</keyword>